<accession>A0AA40BWZ2</accession>
<dbReference type="EMBL" id="JAULSU010000005">
    <property type="protein sequence ID" value="KAK0616778.1"/>
    <property type="molecule type" value="Genomic_DNA"/>
</dbReference>
<protein>
    <submittedName>
        <fullName evidence="1">Uncharacterized protein</fullName>
    </submittedName>
</protein>
<comment type="caution">
    <text evidence="1">The sequence shown here is derived from an EMBL/GenBank/DDBJ whole genome shotgun (WGS) entry which is preliminary data.</text>
</comment>
<evidence type="ECO:0000313" key="2">
    <source>
        <dbReference type="Proteomes" id="UP001175000"/>
    </source>
</evidence>
<proteinExistence type="predicted"/>
<dbReference type="PANTHER" id="PTHR42044">
    <property type="entry name" value="DUF676 DOMAIN-CONTAINING PROTEIN-RELATED"/>
    <property type="match status" value="1"/>
</dbReference>
<sequence>MLGCMEMGMMVACVPVVMMMPGVVVMMWMGCCAMVVMGMCAMVNGREMMCVCSEGAEGVEDEKWMFVGGMGMSSRRCHRVTLPMMLRLFNRQMTCICTPTYGLPFDMVMMMLQRCLPLPSQTRRNLYAQMRSALLDDAMHRVVVLCHNHSAITVPHTVSELCADLPHDKLRKLEIYTFGSAAPEFMTPLGEANLESEPTSQPSSQHPADIMSASTPPISPDRKSVHIEHFAMSHDPFAQLGILRSVHRDMDGRMCGGVFIMNSCPLAPSNTLRNMSMPTIMSTTMESYLHSLFPSQIATMATGSSSSSTSNGTTRSLLDYTMHMDHDCAEKREIIAMTNYHSASHSRSSKTAKRLSWTGLAAASVNSATAQKGMNGVSAGMMGLEMARRGCKDYNGHKGREGGGAVSLMG</sequence>
<organism evidence="1 2">
    <name type="scientific">Immersiella caudata</name>
    <dbReference type="NCBI Taxonomy" id="314043"/>
    <lineage>
        <taxon>Eukaryota</taxon>
        <taxon>Fungi</taxon>
        <taxon>Dikarya</taxon>
        <taxon>Ascomycota</taxon>
        <taxon>Pezizomycotina</taxon>
        <taxon>Sordariomycetes</taxon>
        <taxon>Sordariomycetidae</taxon>
        <taxon>Sordariales</taxon>
        <taxon>Lasiosphaeriaceae</taxon>
        <taxon>Immersiella</taxon>
    </lineage>
</organism>
<dbReference type="Proteomes" id="UP001175000">
    <property type="component" value="Unassembled WGS sequence"/>
</dbReference>
<keyword evidence="2" id="KW-1185">Reference proteome</keyword>
<gene>
    <name evidence="1" type="ORF">B0T14DRAFT_538547</name>
</gene>
<name>A0AA40BWZ2_9PEZI</name>
<dbReference type="PANTHER" id="PTHR42044:SF2">
    <property type="entry name" value="DUF676 DOMAIN-CONTAINING PROTEIN"/>
    <property type="match status" value="1"/>
</dbReference>
<dbReference type="AlphaFoldDB" id="A0AA40BWZ2"/>
<reference evidence="1" key="1">
    <citation type="submission" date="2023-06" db="EMBL/GenBank/DDBJ databases">
        <title>Genome-scale phylogeny and comparative genomics of the fungal order Sordariales.</title>
        <authorList>
            <consortium name="Lawrence Berkeley National Laboratory"/>
            <person name="Hensen N."/>
            <person name="Bonometti L."/>
            <person name="Westerberg I."/>
            <person name="Brannstrom I.O."/>
            <person name="Guillou S."/>
            <person name="Cros-Aarteil S."/>
            <person name="Calhoun S."/>
            <person name="Haridas S."/>
            <person name="Kuo A."/>
            <person name="Mondo S."/>
            <person name="Pangilinan J."/>
            <person name="Riley R."/>
            <person name="Labutti K."/>
            <person name="Andreopoulos B."/>
            <person name="Lipzen A."/>
            <person name="Chen C."/>
            <person name="Yanf M."/>
            <person name="Daum C."/>
            <person name="Ng V."/>
            <person name="Clum A."/>
            <person name="Steindorff A."/>
            <person name="Ohm R."/>
            <person name="Martin F."/>
            <person name="Silar P."/>
            <person name="Natvig D."/>
            <person name="Lalanne C."/>
            <person name="Gautier V."/>
            <person name="Ament-Velasquez S.L."/>
            <person name="Kruys A."/>
            <person name="Hutchinson M.I."/>
            <person name="Powell A.J."/>
            <person name="Barry K."/>
            <person name="Miller A.N."/>
            <person name="Grigoriev I.V."/>
            <person name="Debuchy R."/>
            <person name="Gladieux P."/>
            <person name="Thoren M.H."/>
            <person name="Johannesson H."/>
        </authorList>
    </citation>
    <scope>NUCLEOTIDE SEQUENCE</scope>
    <source>
        <strain evidence="1">CBS 606.72</strain>
    </source>
</reference>
<evidence type="ECO:0000313" key="1">
    <source>
        <dbReference type="EMBL" id="KAK0616778.1"/>
    </source>
</evidence>